<dbReference type="EMBL" id="JAOUSF010000004">
    <property type="protein sequence ID" value="MCU9614560.1"/>
    <property type="molecule type" value="Genomic_DNA"/>
</dbReference>
<gene>
    <name evidence="2" type="ORF">OEV98_13530</name>
</gene>
<dbReference type="RefSeq" id="WP_263073856.1">
    <property type="nucleotide sequence ID" value="NZ_JAOUSF010000004.1"/>
</dbReference>
<evidence type="ECO:0000313" key="2">
    <source>
        <dbReference type="EMBL" id="MCU9614560.1"/>
    </source>
</evidence>
<dbReference type="CDD" id="cd03801">
    <property type="entry name" value="GT4_PimA-like"/>
    <property type="match status" value="1"/>
</dbReference>
<keyword evidence="3" id="KW-1185">Reference proteome</keyword>
<reference evidence="2" key="1">
    <citation type="submission" date="2022-10" db="EMBL/GenBank/DDBJ databases">
        <title>Description of Fervidibacillus gen. nov. in the family Fervidibacillaceae fam. nov. with two species, Fervidibacillus albus sp. nov., and Fervidibacillus halotolerans sp. nov., isolated from tidal flat sediments.</title>
        <authorList>
            <person name="Kwon K.K."/>
            <person name="Yang S.-H."/>
        </authorList>
    </citation>
    <scope>NUCLEOTIDE SEQUENCE</scope>
    <source>
        <strain evidence="2">JCM 19140</strain>
    </source>
</reference>
<evidence type="ECO:0000313" key="3">
    <source>
        <dbReference type="Proteomes" id="UP001209318"/>
    </source>
</evidence>
<dbReference type="PANTHER" id="PTHR12526:SF630">
    <property type="entry name" value="GLYCOSYLTRANSFERASE"/>
    <property type="match status" value="1"/>
</dbReference>
<accession>A0AAE3LNC7</accession>
<dbReference type="Gene3D" id="3.40.50.2000">
    <property type="entry name" value="Glycogen Phosphorylase B"/>
    <property type="match status" value="1"/>
</dbReference>
<dbReference type="Proteomes" id="UP001209318">
    <property type="component" value="Unassembled WGS sequence"/>
</dbReference>
<dbReference type="InterPro" id="IPR001296">
    <property type="entry name" value="Glyco_trans_1"/>
</dbReference>
<sequence>MNILFVYYLPSGGVETLNRQRSIALKKYGIHCDFLYYQKKRELINIHEGRTFVTDNNEEIAKIIQNGNYTAIVLTSDYIGLSRFRKIGYTGLLIYEIQGLGTEKTAQRELKKASYLISKFADAILVSKTPHILAILQALPNLPQTFVMNNCFDIEHFSYLPSQSQIGQPIIAWIGRIENNKNWSEFLHIGHQLIEKYNPNIQLMIFEDPTLSSPDERQKFQQTIQTLNLTRNLIIHSNIPHERMATFYSMIGDSGGLLCSTSITEGFGYAIVEAMSCLCPVLSTRSDGVSNSIIHNQTGKYYTIGNITEAFNEGKELMENKTLREQIRYAALHHVKQEFSIETYGSQFLYMINRLKQAKNKKV</sequence>
<organism evidence="2 3">
    <name type="scientific">Perspicuibacillus lycopersici</name>
    <dbReference type="NCBI Taxonomy" id="1325689"/>
    <lineage>
        <taxon>Bacteria</taxon>
        <taxon>Bacillati</taxon>
        <taxon>Bacillota</taxon>
        <taxon>Bacilli</taxon>
        <taxon>Bacillales</taxon>
        <taxon>Bacillaceae</taxon>
        <taxon>Perspicuibacillus</taxon>
    </lineage>
</organism>
<feature type="domain" description="Glycosyl transferase family 1" evidence="1">
    <location>
        <begin position="167"/>
        <end position="331"/>
    </location>
</feature>
<dbReference type="Pfam" id="PF00534">
    <property type="entry name" value="Glycos_transf_1"/>
    <property type="match status" value="1"/>
</dbReference>
<dbReference type="GO" id="GO:0016757">
    <property type="term" value="F:glycosyltransferase activity"/>
    <property type="evidence" value="ECO:0007669"/>
    <property type="project" value="InterPro"/>
</dbReference>
<name>A0AAE3LNC7_9BACI</name>
<evidence type="ECO:0000259" key="1">
    <source>
        <dbReference type="Pfam" id="PF00534"/>
    </source>
</evidence>
<protein>
    <submittedName>
        <fullName evidence="2">Glycosyltransferase</fullName>
    </submittedName>
</protein>
<comment type="caution">
    <text evidence="2">The sequence shown here is derived from an EMBL/GenBank/DDBJ whole genome shotgun (WGS) entry which is preliminary data.</text>
</comment>
<dbReference type="SUPFAM" id="SSF53756">
    <property type="entry name" value="UDP-Glycosyltransferase/glycogen phosphorylase"/>
    <property type="match status" value="1"/>
</dbReference>
<dbReference type="AlphaFoldDB" id="A0AAE3LNC7"/>
<proteinExistence type="predicted"/>
<dbReference type="PANTHER" id="PTHR12526">
    <property type="entry name" value="GLYCOSYLTRANSFERASE"/>
    <property type="match status" value="1"/>
</dbReference>